<feature type="domain" description="Helicase C-terminal" evidence="6">
    <location>
        <begin position="355"/>
        <end position="503"/>
    </location>
</feature>
<dbReference type="GO" id="GO:0005524">
    <property type="term" value="F:ATP binding"/>
    <property type="evidence" value="ECO:0007669"/>
    <property type="project" value="UniProtKB-KW"/>
</dbReference>
<keyword evidence="4" id="KW-0067">ATP-binding</keyword>
<gene>
    <name evidence="7" type="ORF">CFH83_04095</name>
</gene>
<feature type="domain" description="Helicase ATP-binding" evidence="5">
    <location>
        <begin position="198"/>
        <end position="377"/>
    </location>
</feature>
<dbReference type="Gene3D" id="1.20.272.40">
    <property type="match status" value="1"/>
</dbReference>
<sequence>LNLASHRYLTKEQIIASLKSAPPSTQTYGALSLEVLREVLTHHLHTPLTSIGSDDLIIEINKQLILPHRTEPLEYTLSLHLDAHELSRQIWNEEELTIATMVEKQSVQEERAFLDELHHLIEECRTRSKLLEMSDEVLYGVVYELLIPYLAHTPHISSKTTRRVLFSFDQRNANELLKRQRQALLARTVRDFKNLFPLARSLRRRLIFHTGPTNSGKTYTAFQQLKKAGTGYYLAPLRLLALEGYETLREDGVNASLITGEEQLLDEDATHISSTIEMLSFETEVDCCVIDEVQMIDDRDRGWAWANAIIGAPAKTVIMTGSPNAREAVIALAEYLGEPLEIVEFERKNPLELLKSATAIDAIEPKTAVIAFTRSNALRLKQQLSKTYKTSVIYGNLSPEVRREEARRFREGETDILVATDAISMGLNLPIKTLLFSKADKFDGQNQRNLTATEVRQISGRAGRYGLSEKGYVGALSGDVLKTITTLFTKTIDPIALPFNVMANFDHIMLVSNILEEKSLSNIVDFFVENMKFEGPFRAANLESMQEASAIVDRYDLDMRTKYTLATAPLSTSSPLVMAAFERYVRALEQKKPIAYIPPQRLGHYALSMEELQEAEDRIKEISLYLWLSYRLGEFFVDAEKARTFRGELNRFIENSLQQSHFVPRCKTCGKPLAPNSEFAICQSCFNNLNRAKGQQNSTEARKRFPSNRR</sequence>
<dbReference type="Gene3D" id="1.20.58.1080">
    <property type="match status" value="1"/>
</dbReference>
<dbReference type="PROSITE" id="PS51194">
    <property type="entry name" value="HELICASE_CTER"/>
    <property type="match status" value="1"/>
</dbReference>
<evidence type="ECO:0000313" key="8">
    <source>
        <dbReference type="Proteomes" id="UP000228859"/>
    </source>
</evidence>
<dbReference type="InterPro" id="IPR041082">
    <property type="entry name" value="Suv3_C_1"/>
</dbReference>
<proteinExistence type="predicted"/>
<dbReference type="PANTHER" id="PTHR12131">
    <property type="entry name" value="ATP-DEPENDENT RNA AND DNA HELICASE"/>
    <property type="match status" value="1"/>
</dbReference>
<dbReference type="SMART" id="SM00487">
    <property type="entry name" value="DEXDc"/>
    <property type="match status" value="1"/>
</dbReference>
<dbReference type="Proteomes" id="UP000228859">
    <property type="component" value="Unassembled WGS sequence"/>
</dbReference>
<organism evidence="7 8">
    <name type="scientific">Sulfuricurvum kujiense</name>
    <dbReference type="NCBI Taxonomy" id="148813"/>
    <lineage>
        <taxon>Bacteria</taxon>
        <taxon>Pseudomonadati</taxon>
        <taxon>Campylobacterota</taxon>
        <taxon>Epsilonproteobacteria</taxon>
        <taxon>Campylobacterales</taxon>
        <taxon>Sulfurimonadaceae</taxon>
        <taxon>Sulfuricurvum</taxon>
    </lineage>
</organism>
<dbReference type="RefSeq" id="WP_303662917.1">
    <property type="nucleotide sequence ID" value="NZ_DLUI01000061.1"/>
</dbReference>
<feature type="non-terminal residue" evidence="7">
    <location>
        <position position="1"/>
    </location>
</feature>
<dbReference type="SUPFAM" id="SSF52540">
    <property type="entry name" value="P-loop containing nucleoside triphosphate hydrolases"/>
    <property type="match status" value="1"/>
</dbReference>
<dbReference type="InterPro" id="IPR050699">
    <property type="entry name" value="RNA-DNA_Helicase"/>
</dbReference>
<evidence type="ECO:0000256" key="1">
    <source>
        <dbReference type="ARBA" id="ARBA00022741"/>
    </source>
</evidence>
<evidence type="ECO:0000256" key="3">
    <source>
        <dbReference type="ARBA" id="ARBA00022806"/>
    </source>
</evidence>
<evidence type="ECO:0000259" key="5">
    <source>
        <dbReference type="PROSITE" id="PS51192"/>
    </source>
</evidence>
<evidence type="ECO:0000256" key="2">
    <source>
        <dbReference type="ARBA" id="ARBA00022801"/>
    </source>
</evidence>
<evidence type="ECO:0000313" key="7">
    <source>
        <dbReference type="EMBL" id="DAB38819.1"/>
    </source>
</evidence>
<dbReference type="InterPro" id="IPR014001">
    <property type="entry name" value="Helicase_ATP-bd"/>
</dbReference>
<keyword evidence="2" id="KW-0378">Hydrolase</keyword>
<dbReference type="EMBL" id="DLUI01000061">
    <property type="protein sequence ID" value="DAB38819.1"/>
    <property type="molecule type" value="Genomic_DNA"/>
</dbReference>
<dbReference type="Pfam" id="PF22527">
    <property type="entry name" value="DEXQc_Suv3"/>
    <property type="match status" value="1"/>
</dbReference>
<dbReference type="Pfam" id="PF00271">
    <property type="entry name" value="Helicase_C"/>
    <property type="match status" value="1"/>
</dbReference>
<dbReference type="InterPro" id="IPR001650">
    <property type="entry name" value="Helicase_C-like"/>
</dbReference>
<comment type="caution">
    <text evidence="7">The sequence shown here is derived from an EMBL/GenBank/DDBJ whole genome shotgun (WGS) entry which is preliminary data.</text>
</comment>
<evidence type="ECO:0000259" key="6">
    <source>
        <dbReference type="PROSITE" id="PS51194"/>
    </source>
</evidence>
<reference evidence="7 8" key="1">
    <citation type="journal article" date="2017" name="Front. Microbiol.">
        <title>Comparative Genomic Analysis of the Class Epsilonproteobacteria and Proposed Reclassification to Epsilonbacteraeota (phyl. nov.).</title>
        <authorList>
            <person name="Waite D.W."/>
            <person name="Vanwonterghem I."/>
            <person name="Rinke C."/>
            <person name="Parks D.H."/>
            <person name="Zhang Y."/>
            <person name="Takai K."/>
            <person name="Sievert S.M."/>
            <person name="Simon J."/>
            <person name="Campbell B.J."/>
            <person name="Hanson T.E."/>
            <person name="Woyke T."/>
            <person name="Klotz M.G."/>
            <person name="Hugenholtz P."/>
        </authorList>
    </citation>
    <scope>NUCLEOTIDE SEQUENCE [LARGE SCALE GENOMIC DNA]</scope>
    <source>
        <strain evidence="7">UBA12443</strain>
    </source>
</reference>
<dbReference type="Pfam" id="PF18147">
    <property type="entry name" value="Suv3_C_1"/>
    <property type="match status" value="1"/>
</dbReference>
<dbReference type="SMART" id="SM00490">
    <property type="entry name" value="HELICc"/>
    <property type="match status" value="1"/>
</dbReference>
<dbReference type="InterPro" id="IPR055206">
    <property type="entry name" value="DEXQc_SUV3"/>
</dbReference>
<dbReference type="GO" id="GO:0016787">
    <property type="term" value="F:hydrolase activity"/>
    <property type="evidence" value="ECO:0007669"/>
    <property type="project" value="UniProtKB-KW"/>
</dbReference>
<dbReference type="InterPro" id="IPR022192">
    <property type="entry name" value="SUV3_C"/>
</dbReference>
<dbReference type="AlphaFoldDB" id="A0A2D3WNL1"/>
<dbReference type="PANTHER" id="PTHR12131:SF1">
    <property type="entry name" value="ATP-DEPENDENT RNA HELICASE SUPV3L1, MITOCHONDRIAL-RELATED"/>
    <property type="match status" value="1"/>
</dbReference>
<protein>
    <submittedName>
        <fullName evidence="7">Helicase</fullName>
    </submittedName>
</protein>
<dbReference type="InterPro" id="IPR027417">
    <property type="entry name" value="P-loop_NTPase"/>
</dbReference>
<dbReference type="GO" id="GO:0004386">
    <property type="term" value="F:helicase activity"/>
    <property type="evidence" value="ECO:0007669"/>
    <property type="project" value="UniProtKB-KW"/>
</dbReference>
<dbReference type="PROSITE" id="PS51192">
    <property type="entry name" value="HELICASE_ATP_BIND_1"/>
    <property type="match status" value="1"/>
</dbReference>
<dbReference type="Pfam" id="PF12513">
    <property type="entry name" value="SUV3_C"/>
    <property type="match status" value="1"/>
</dbReference>
<keyword evidence="3 7" id="KW-0347">Helicase</keyword>
<keyword evidence="1" id="KW-0547">Nucleotide-binding</keyword>
<evidence type="ECO:0000256" key="4">
    <source>
        <dbReference type="ARBA" id="ARBA00022840"/>
    </source>
</evidence>
<accession>A0A2D3WNL1</accession>
<dbReference type="Gene3D" id="3.40.50.300">
    <property type="entry name" value="P-loop containing nucleotide triphosphate hydrolases"/>
    <property type="match status" value="2"/>
</dbReference>
<name>A0A2D3WNL1_9BACT</name>